<dbReference type="PhylomeDB" id="T1IT44"/>
<dbReference type="PANTHER" id="PTHR38338:SF1">
    <property type="entry name" value="AGAP013079-PA"/>
    <property type="match status" value="1"/>
</dbReference>
<dbReference type="Proteomes" id="UP000014500">
    <property type="component" value="Unassembled WGS sequence"/>
</dbReference>
<organism evidence="2 3">
    <name type="scientific">Strigamia maritima</name>
    <name type="common">European centipede</name>
    <name type="synonym">Geophilus maritimus</name>
    <dbReference type="NCBI Taxonomy" id="126957"/>
    <lineage>
        <taxon>Eukaryota</taxon>
        <taxon>Metazoa</taxon>
        <taxon>Ecdysozoa</taxon>
        <taxon>Arthropoda</taxon>
        <taxon>Myriapoda</taxon>
        <taxon>Chilopoda</taxon>
        <taxon>Pleurostigmophora</taxon>
        <taxon>Geophilomorpha</taxon>
        <taxon>Linotaeniidae</taxon>
        <taxon>Strigamia</taxon>
    </lineage>
</organism>
<accession>T1IT44</accession>
<dbReference type="OMA" id="NKFHTRL"/>
<feature type="compositionally biased region" description="Low complexity" evidence="1">
    <location>
        <begin position="45"/>
        <end position="59"/>
    </location>
</feature>
<reference evidence="3" key="1">
    <citation type="submission" date="2011-05" db="EMBL/GenBank/DDBJ databases">
        <authorList>
            <person name="Richards S.R."/>
            <person name="Qu J."/>
            <person name="Jiang H."/>
            <person name="Jhangiani S.N."/>
            <person name="Agravi P."/>
            <person name="Goodspeed R."/>
            <person name="Gross S."/>
            <person name="Mandapat C."/>
            <person name="Jackson L."/>
            <person name="Mathew T."/>
            <person name="Pu L."/>
            <person name="Thornton R."/>
            <person name="Saada N."/>
            <person name="Wilczek-Boney K.B."/>
            <person name="Lee S."/>
            <person name="Kovar C."/>
            <person name="Wu Y."/>
            <person name="Scherer S.E."/>
            <person name="Worley K.C."/>
            <person name="Muzny D.M."/>
            <person name="Gibbs R."/>
        </authorList>
    </citation>
    <scope>NUCLEOTIDE SEQUENCE</scope>
    <source>
        <strain evidence="3">Brora</strain>
    </source>
</reference>
<dbReference type="eggNOG" id="ENOG502S1G0">
    <property type="taxonomic scope" value="Eukaryota"/>
</dbReference>
<evidence type="ECO:0000313" key="3">
    <source>
        <dbReference type="Proteomes" id="UP000014500"/>
    </source>
</evidence>
<reference evidence="2" key="2">
    <citation type="submission" date="2015-02" db="UniProtKB">
        <authorList>
            <consortium name="EnsemblMetazoa"/>
        </authorList>
    </citation>
    <scope>IDENTIFICATION</scope>
</reference>
<evidence type="ECO:0000313" key="2">
    <source>
        <dbReference type="EnsemblMetazoa" id="SMAR004288-PA"/>
    </source>
</evidence>
<dbReference type="EMBL" id="JH431461">
    <property type="status" value="NOT_ANNOTATED_CDS"/>
    <property type="molecule type" value="Genomic_DNA"/>
</dbReference>
<protein>
    <submittedName>
        <fullName evidence="2">Uncharacterized protein</fullName>
    </submittedName>
</protein>
<dbReference type="HOGENOM" id="CLU_069225_0_0_1"/>
<feature type="compositionally biased region" description="Acidic residues" evidence="1">
    <location>
        <begin position="111"/>
        <end position="121"/>
    </location>
</feature>
<dbReference type="AlphaFoldDB" id="T1IT44"/>
<sequence length="129" mass="13821">MAFMMPVMKNQYNIYPTRSRKSSTCSNASRSRTASESAKSDVVLSSSPRSATSTASEPPVSRCSRAGSLGSSSETDTGSPTKVGSRLSLGKFHTKLVDKLRRKFKRKGSTDDEDGAMEDDAEKGSRSSA</sequence>
<dbReference type="PANTHER" id="PTHR38338">
    <property type="entry name" value="AGAP013079-PA"/>
    <property type="match status" value="1"/>
</dbReference>
<keyword evidence="3" id="KW-1185">Reference proteome</keyword>
<dbReference type="EnsemblMetazoa" id="SMAR004288-RA">
    <property type="protein sequence ID" value="SMAR004288-PA"/>
    <property type="gene ID" value="SMAR004288"/>
</dbReference>
<feature type="compositionally biased region" description="Polar residues" evidence="1">
    <location>
        <begin position="10"/>
        <end position="37"/>
    </location>
</feature>
<name>T1IT44_STRMM</name>
<feature type="compositionally biased region" description="Polar residues" evidence="1">
    <location>
        <begin position="69"/>
        <end position="82"/>
    </location>
</feature>
<proteinExistence type="predicted"/>
<evidence type="ECO:0000256" key="1">
    <source>
        <dbReference type="SAM" id="MobiDB-lite"/>
    </source>
</evidence>
<feature type="region of interest" description="Disordered" evidence="1">
    <location>
        <begin position="1"/>
        <end position="129"/>
    </location>
</feature>